<keyword evidence="4 6" id="KW-1133">Transmembrane helix</keyword>
<gene>
    <name evidence="8" type="ORF">FB550_11877</name>
</gene>
<dbReference type="GO" id="GO:0022857">
    <property type="term" value="F:transmembrane transporter activity"/>
    <property type="evidence" value="ECO:0007669"/>
    <property type="project" value="InterPro"/>
</dbReference>
<evidence type="ECO:0000256" key="4">
    <source>
        <dbReference type="ARBA" id="ARBA00022989"/>
    </source>
</evidence>
<dbReference type="PROSITE" id="PS50850">
    <property type="entry name" value="MFS"/>
    <property type="match status" value="1"/>
</dbReference>
<keyword evidence="3 6" id="KW-0812">Transmembrane</keyword>
<evidence type="ECO:0000313" key="9">
    <source>
        <dbReference type="Proteomes" id="UP000319671"/>
    </source>
</evidence>
<evidence type="ECO:0000256" key="2">
    <source>
        <dbReference type="ARBA" id="ARBA00022448"/>
    </source>
</evidence>
<feature type="transmembrane region" description="Helical" evidence="6">
    <location>
        <begin position="365"/>
        <end position="383"/>
    </location>
</feature>
<dbReference type="InterPro" id="IPR052714">
    <property type="entry name" value="MFS_Exporter"/>
</dbReference>
<comment type="subcellular location">
    <subcellularLocation>
        <location evidence="1">Cell membrane</location>
        <topology evidence="1">Multi-pass membrane protein</topology>
    </subcellularLocation>
</comment>
<evidence type="ECO:0000259" key="7">
    <source>
        <dbReference type="PROSITE" id="PS50850"/>
    </source>
</evidence>
<dbReference type="InterPro" id="IPR036259">
    <property type="entry name" value="MFS_trans_sf"/>
</dbReference>
<organism evidence="8 9">
    <name type="scientific">Neobacillus bataviensis</name>
    <dbReference type="NCBI Taxonomy" id="220685"/>
    <lineage>
        <taxon>Bacteria</taxon>
        <taxon>Bacillati</taxon>
        <taxon>Bacillota</taxon>
        <taxon>Bacilli</taxon>
        <taxon>Bacillales</taxon>
        <taxon>Bacillaceae</taxon>
        <taxon>Neobacillus</taxon>
    </lineage>
</organism>
<protein>
    <submittedName>
        <fullName evidence="8">Putative MFS family arabinose efflux permease</fullName>
    </submittedName>
</protein>
<feature type="transmembrane region" description="Helical" evidence="6">
    <location>
        <begin position="12"/>
        <end position="35"/>
    </location>
</feature>
<dbReference type="InterPro" id="IPR011701">
    <property type="entry name" value="MFS"/>
</dbReference>
<keyword evidence="2" id="KW-0813">Transport</keyword>
<evidence type="ECO:0000256" key="1">
    <source>
        <dbReference type="ARBA" id="ARBA00004651"/>
    </source>
</evidence>
<reference evidence="8 9" key="1">
    <citation type="submission" date="2019-06" db="EMBL/GenBank/DDBJ databases">
        <title>Sorghum-associated microbial communities from plants grown in Nebraska, USA.</title>
        <authorList>
            <person name="Schachtman D."/>
        </authorList>
    </citation>
    <scope>NUCLEOTIDE SEQUENCE [LARGE SCALE GENOMIC DNA]</scope>
    <source>
        <strain evidence="8 9">2482</strain>
    </source>
</reference>
<dbReference type="Proteomes" id="UP000319671">
    <property type="component" value="Unassembled WGS sequence"/>
</dbReference>
<dbReference type="Gene3D" id="1.20.1250.20">
    <property type="entry name" value="MFS general substrate transporter like domains"/>
    <property type="match status" value="1"/>
</dbReference>
<feature type="transmembrane region" description="Helical" evidence="6">
    <location>
        <begin position="107"/>
        <end position="127"/>
    </location>
</feature>
<feature type="transmembrane region" description="Helical" evidence="6">
    <location>
        <begin position="332"/>
        <end position="353"/>
    </location>
</feature>
<evidence type="ECO:0000256" key="6">
    <source>
        <dbReference type="SAM" id="Phobius"/>
    </source>
</evidence>
<feature type="transmembrane region" description="Helical" evidence="6">
    <location>
        <begin position="165"/>
        <end position="186"/>
    </location>
</feature>
<dbReference type="CDD" id="cd17489">
    <property type="entry name" value="MFS_YfcJ_like"/>
    <property type="match status" value="1"/>
</dbReference>
<feature type="transmembrane region" description="Helical" evidence="6">
    <location>
        <begin position="245"/>
        <end position="264"/>
    </location>
</feature>
<sequence>MTKPKLWTKNFISSAIANFLTFTTFYYLLVSLPIYALQELNSNESEVGLIVTFFLIAAIITRPFAGKWIERIGKYPVFLTAFLIVLASSFLYFIAQSITTLLIIRSLHGIGFGMATTATGAIVADLIPESRKGEGMGYYGLTLNLGMVAGPFLGLTIMHLGGTNLLFFINALLDLFALIFVFFVRIPKETVPQEVKHLESNKGIKSLFEVSAIPISLIAGFFALAYSGIISFVSVYAKGIGLVEAASYFFVVYASVLLISRPFTGKWYDRYGANNIIYPSIILFAVGTYLLSISPSLPLFLLSAALIGLGWGTIFPTLQTIAIAIAPADKRALATATYLSTFDFGFGIGSFLFGLATVKVGYSQLYFYSTFFVLAGIGVYYLLYGKLESSLKDTAIR</sequence>
<keyword evidence="9" id="KW-1185">Reference proteome</keyword>
<keyword evidence="5 6" id="KW-0472">Membrane</keyword>
<dbReference type="PANTHER" id="PTHR23531">
    <property type="entry name" value="QUINOLENE RESISTANCE PROTEIN NORA"/>
    <property type="match status" value="1"/>
</dbReference>
<feature type="transmembrane region" description="Helical" evidence="6">
    <location>
        <begin position="207"/>
        <end position="233"/>
    </location>
</feature>
<dbReference type="SUPFAM" id="SSF103473">
    <property type="entry name" value="MFS general substrate transporter"/>
    <property type="match status" value="1"/>
</dbReference>
<proteinExistence type="predicted"/>
<feature type="transmembrane region" description="Helical" evidence="6">
    <location>
        <begin position="276"/>
        <end position="293"/>
    </location>
</feature>
<dbReference type="RefSeq" id="WP_144567874.1">
    <property type="nucleotide sequence ID" value="NZ_VIVN01000018.1"/>
</dbReference>
<name>A0A561CMG1_9BACI</name>
<dbReference type="EMBL" id="VIVN01000018">
    <property type="protein sequence ID" value="TWD92445.1"/>
    <property type="molecule type" value="Genomic_DNA"/>
</dbReference>
<comment type="caution">
    <text evidence="8">The sequence shown here is derived from an EMBL/GenBank/DDBJ whole genome shotgun (WGS) entry which is preliminary data.</text>
</comment>
<feature type="domain" description="Major facilitator superfamily (MFS) profile" evidence="7">
    <location>
        <begin position="10"/>
        <end position="387"/>
    </location>
</feature>
<feature type="transmembrane region" description="Helical" evidence="6">
    <location>
        <begin position="77"/>
        <end position="95"/>
    </location>
</feature>
<evidence type="ECO:0000256" key="5">
    <source>
        <dbReference type="ARBA" id="ARBA00023136"/>
    </source>
</evidence>
<dbReference type="AlphaFoldDB" id="A0A561CMG1"/>
<evidence type="ECO:0000313" key="8">
    <source>
        <dbReference type="EMBL" id="TWD92445.1"/>
    </source>
</evidence>
<dbReference type="InterPro" id="IPR020846">
    <property type="entry name" value="MFS_dom"/>
</dbReference>
<feature type="transmembrane region" description="Helical" evidence="6">
    <location>
        <begin position="139"/>
        <end position="159"/>
    </location>
</feature>
<dbReference type="PANTHER" id="PTHR23531:SF2">
    <property type="entry name" value="PERMEASE"/>
    <property type="match status" value="1"/>
</dbReference>
<dbReference type="Pfam" id="PF07690">
    <property type="entry name" value="MFS_1"/>
    <property type="match status" value="1"/>
</dbReference>
<feature type="transmembrane region" description="Helical" evidence="6">
    <location>
        <begin position="47"/>
        <end position="65"/>
    </location>
</feature>
<dbReference type="GO" id="GO:0005886">
    <property type="term" value="C:plasma membrane"/>
    <property type="evidence" value="ECO:0007669"/>
    <property type="project" value="UniProtKB-SubCell"/>
</dbReference>
<feature type="transmembrane region" description="Helical" evidence="6">
    <location>
        <begin position="299"/>
        <end position="325"/>
    </location>
</feature>
<evidence type="ECO:0000256" key="3">
    <source>
        <dbReference type="ARBA" id="ARBA00022692"/>
    </source>
</evidence>
<accession>A0A561CMG1</accession>